<proteinExistence type="predicted"/>
<dbReference type="CDD" id="cd01763">
    <property type="entry name" value="Ubl_SUMO_like"/>
    <property type="match status" value="2"/>
</dbReference>
<feature type="domain" description="Rad60/SUMO-like" evidence="1">
    <location>
        <begin position="116"/>
        <end position="166"/>
    </location>
</feature>
<keyword evidence="3" id="KW-1185">Reference proteome</keyword>
<dbReference type="Proteomes" id="UP000012073">
    <property type="component" value="Unassembled WGS sequence"/>
</dbReference>
<dbReference type="Pfam" id="PF11976">
    <property type="entry name" value="Rad60-SLD"/>
    <property type="match status" value="2"/>
</dbReference>
<name>R7QUS6_CHOCR</name>
<organism evidence="2 3">
    <name type="scientific">Chondrus crispus</name>
    <name type="common">Carrageen Irish moss</name>
    <name type="synonym">Polymorpha crispa</name>
    <dbReference type="NCBI Taxonomy" id="2769"/>
    <lineage>
        <taxon>Eukaryota</taxon>
        <taxon>Rhodophyta</taxon>
        <taxon>Florideophyceae</taxon>
        <taxon>Rhodymeniophycidae</taxon>
        <taxon>Gigartinales</taxon>
        <taxon>Gigartinaceae</taxon>
        <taxon>Chondrus</taxon>
    </lineage>
</organism>
<dbReference type="RefSeq" id="XP_005711389.1">
    <property type="nucleotide sequence ID" value="XM_005711332.1"/>
</dbReference>
<dbReference type="PANTHER" id="PTHR10562">
    <property type="entry name" value="SMALL UBIQUITIN-RELATED MODIFIER"/>
    <property type="match status" value="1"/>
</dbReference>
<dbReference type="SUPFAM" id="SSF54236">
    <property type="entry name" value="Ubiquitin-like"/>
    <property type="match status" value="2"/>
</dbReference>
<protein>
    <recommendedName>
        <fullName evidence="1">Rad60/SUMO-like domain-containing protein</fullName>
    </recommendedName>
</protein>
<dbReference type="InterPro" id="IPR029071">
    <property type="entry name" value="Ubiquitin-like_domsf"/>
</dbReference>
<dbReference type="KEGG" id="ccp:CHC_T00007320001"/>
<dbReference type="InterPro" id="IPR022617">
    <property type="entry name" value="Rad60/SUMO-like_dom"/>
</dbReference>
<feature type="domain" description="Rad60/SUMO-like" evidence="1">
    <location>
        <begin position="18"/>
        <end position="83"/>
    </location>
</feature>
<gene>
    <name evidence="2" type="ORF">CHC_T00007320001</name>
</gene>
<dbReference type="STRING" id="2769.R7QUS6"/>
<sequence>MPGLLLTGPEDTIDVRVVANATDHEVVFKLRKHTHLHRLIEAFHAHRRQPAGTYTLFYNSHEVNPADTPDSLRMQGLDYLQAVPNPALATFLEGRPGAHPESYYVTVLDTEFSRAEYLFRLRCTTKMAKLMDTYCARIGALPQERSFYYDTEAIHPDDTAESLGMNRPGFAYLVISTPSVDSLPLDSIEEK</sequence>
<accession>R7QUS6</accession>
<dbReference type="EMBL" id="HG002309">
    <property type="protein sequence ID" value="CDF41095.1"/>
    <property type="molecule type" value="Genomic_DNA"/>
</dbReference>
<evidence type="ECO:0000313" key="3">
    <source>
        <dbReference type="Proteomes" id="UP000012073"/>
    </source>
</evidence>
<reference evidence="3" key="1">
    <citation type="journal article" date="2013" name="Proc. Natl. Acad. Sci. U.S.A.">
        <title>Genome structure and metabolic features in the red seaweed Chondrus crispus shed light on evolution of the Archaeplastida.</title>
        <authorList>
            <person name="Collen J."/>
            <person name="Porcel B."/>
            <person name="Carre W."/>
            <person name="Ball S.G."/>
            <person name="Chaparro C."/>
            <person name="Tonon T."/>
            <person name="Barbeyron T."/>
            <person name="Michel G."/>
            <person name="Noel B."/>
            <person name="Valentin K."/>
            <person name="Elias M."/>
            <person name="Artiguenave F."/>
            <person name="Arun A."/>
            <person name="Aury J.M."/>
            <person name="Barbosa-Neto J.F."/>
            <person name="Bothwell J.H."/>
            <person name="Bouget F.Y."/>
            <person name="Brillet L."/>
            <person name="Cabello-Hurtado F."/>
            <person name="Capella-Gutierrez S."/>
            <person name="Charrier B."/>
            <person name="Cladiere L."/>
            <person name="Cock J.M."/>
            <person name="Coelho S.M."/>
            <person name="Colleoni C."/>
            <person name="Czjzek M."/>
            <person name="Da Silva C."/>
            <person name="Delage L."/>
            <person name="Denoeud F."/>
            <person name="Deschamps P."/>
            <person name="Dittami S.M."/>
            <person name="Gabaldon T."/>
            <person name="Gachon C.M."/>
            <person name="Groisillier A."/>
            <person name="Herve C."/>
            <person name="Jabbari K."/>
            <person name="Katinka M."/>
            <person name="Kloareg B."/>
            <person name="Kowalczyk N."/>
            <person name="Labadie K."/>
            <person name="Leblanc C."/>
            <person name="Lopez P.J."/>
            <person name="McLachlan D.H."/>
            <person name="Meslet-Cladiere L."/>
            <person name="Moustafa A."/>
            <person name="Nehr Z."/>
            <person name="Nyvall Collen P."/>
            <person name="Panaud O."/>
            <person name="Partensky F."/>
            <person name="Poulain J."/>
            <person name="Rensing S.A."/>
            <person name="Rousvoal S."/>
            <person name="Samson G."/>
            <person name="Symeonidi A."/>
            <person name="Weissenbach J."/>
            <person name="Zambounis A."/>
            <person name="Wincker P."/>
            <person name="Boyen C."/>
        </authorList>
    </citation>
    <scope>NUCLEOTIDE SEQUENCE [LARGE SCALE GENOMIC DNA]</scope>
    <source>
        <strain evidence="3">cv. Stackhouse</strain>
    </source>
</reference>
<dbReference type="AlphaFoldDB" id="R7QUS6"/>
<dbReference type="GeneID" id="17319110"/>
<evidence type="ECO:0000259" key="1">
    <source>
        <dbReference type="Pfam" id="PF11976"/>
    </source>
</evidence>
<dbReference type="Gene3D" id="3.10.20.90">
    <property type="entry name" value="Phosphatidylinositol 3-kinase Catalytic Subunit, Chain A, domain 1"/>
    <property type="match status" value="2"/>
</dbReference>
<dbReference type="Gramene" id="CDF41095">
    <property type="protein sequence ID" value="CDF41095"/>
    <property type="gene ID" value="CHC_T00007320001"/>
</dbReference>
<dbReference type="OrthoDB" id="442921at2759"/>
<evidence type="ECO:0000313" key="2">
    <source>
        <dbReference type="EMBL" id="CDF41095.1"/>
    </source>
</evidence>